<dbReference type="SUPFAM" id="SSF56300">
    <property type="entry name" value="Metallo-dependent phosphatases"/>
    <property type="match status" value="1"/>
</dbReference>
<dbReference type="Pfam" id="PF00149">
    <property type="entry name" value="Metallophos"/>
    <property type="match status" value="1"/>
</dbReference>
<keyword evidence="4" id="KW-1185">Reference proteome</keyword>
<dbReference type="PANTHER" id="PTHR43143">
    <property type="entry name" value="METALLOPHOSPHOESTERASE, CALCINEURIN SUPERFAMILY"/>
    <property type="match status" value="1"/>
</dbReference>
<dbReference type="PANTHER" id="PTHR43143:SF5">
    <property type="entry name" value="SECRETED PROTEIN"/>
    <property type="match status" value="1"/>
</dbReference>
<feature type="domain" description="Calcineurin-like phosphoesterase" evidence="2">
    <location>
        <begin position="41"/>
        <end position="208"/>
    </location>
</feature>
<sequence length="342" mass="38248" precursor="true">MRPFGSPRLGSFTFLFTLLLLSAARAHGEADPIAPGSWTLAVLPDTQIYAESYPAHYEAQTQWLAAHAEDFNIRFVLYEGDVTNRNTREQWKVARAAMAKLDGMLPYAIAPGNHDYGPGGNASDRHSAFNDAEFFGPGSPYAGQPTLRGCFEPEKTDNTYHRFEAGGQQWLVVALEFAPRDEVVAWANKIVADHADCLAILVTHAYLYSDDTIYDWRAKGRDQNWNPHAYGVAKQPGETVNDGRQLWEKLVAKHAGFRLTFNGHVLNDGTGYRSTEGEAGAVVHQMLANYQFKKEGGQGDLRLLEFRTDGDIVVRTYSPVLDRHDRAADQQFTIRLDELGRR</sequence>
<comment type="caution">
    <text evidence="3">The sequence shown here is derived from an EMBL/GenBank/DDBJ whole genome shotgun (WGS) entry which is preliminary data.</text>
</comment>
<dbReference type="InterPro" id="IPR029052">
    <property type="entry name" value="Metallo-depent_PP-like"/>
</dbReference>
<dbReference type="OrthoDB" id="9772095at2"/>
<dbReference type="RefSeq" id="WP_146446649.1">
    <property type="nucleotide sequence ID" value="NZ_SJPR01000008.1"/>
</dbReference>
<dbReference type="AlphaFoldDB" id="A0A5C6A2Q9"/>
<reference evidence="3 4" key="1">
    <citation type="submission" date="2019-02" db="EMBL/GenBank/DDBJ databases">
        <title>Deep-cultivation of Planctomycetes and their phenomic and genomic characterization uncovers novel biology.</title>
        <authorList>
            <person name="Wiegand S."/>
            <person name="Jogler M."/>
            <person name="Boedeker C."/>
            <person name="Pinto D."/>
            <person name="Vollmers J."/>
            <person name="Rivas-Marin E."/>
            <person name="Kohn T."/>
            <person name="Peeters S.H."/>
            <person name="Heuer A."/>
            <person name="Rast P."/>
            <person name="Oberbeckmann S."/>
            <person name="Bunk B."/>
            <person name="Jeske O."/>
            <person name="Meyerdierks A."/>
            <person name="Storesund J.E."/>
            <person name="Kallscheuer N."/>
            <person name="Luecker S."/>
            <person name="Lage O.M."/>
            <person name="Pohl T."/>
            <person name="Merkel B.J."/>
            <person name="Hornburger P."/>
            <person name="Mueller R.-W."/>
            <person name="Bruemmer F."/>
            <person name="Labrenz M."/>
            <person name="Spormann A.M."/>
            <person name="Op Den Camp H."/>
            <person name="Overmann J."/>
            <person name="Amann R."/>
            <person name="Jetten M.S.M."/>
            <person name="Mascher T."/>
            <person name="Medema M.H."/>
            <person name="Devos D.P."/>
            <person name="Kaster A.-K."/>
            <person name="Ovreas L."/>
            <person name="Rohde M."/>
            <person name="Galperin M.Y."/>
            <person name="Jogler C."/>
        </authorList>
    </citation>
    <scope>NUCLEOTIDE SEQUENCE [LARGE SCALE GENOMIC DNA]</scope>
    <source>
        <strain evidence="3 4">Pla108</strain>
    </source>
</reference>
<evidence type="ECO:0000259" key="2">
    <source>
        <dbReference type="Pfam" id="PF00149"/>
    </source>
</evidence>
<accession>A0A5C6A2Q9</accession>
<feature type="signal peptide" evidence="1">
    <location>
        <begin position="1"/>
        <end position="26"/>
    </location>
</feature>
<dbReference type="InterPro" id="IPR004843">
    <property type="entry name" value="Calcineurin-like_PHP"/>
</dbReference>
<keyword evidence="1" id="KW-0732">Signal</keyword>
<evidence type="ECO:0000313" key="4">
    <source>
        <dbReference type="Proteomes" id="UP000317421"/>
    </source>
</evidence>
<evidence type="ECO:0000256" key="1">
    <source>
        <dbReference type="SAM" id="SignalP"/>
    </source>
</evidence>
<evidence type="ECO:0000313" key="3">
    <source>
        <dbReference type="EMBL" id="TWT93481.1"/>
    </source>
</evidence>
<dbReference type="InterPro" id="IPR051918">
    <property type="entry name" value="STPP_CPPED1"/>
</dbReference>
<gene>
    <name evidence="3" type="ORF">Pla108_39750</name>
</gene>
<feature type="chain" id="PRO_5022723488" evidence="1">
    <location>
        <begin position="27"/>
        <end position="342"/>
    </location>
</feature>
<protein>
    <submittedName>
        <fullName evidence="3">Calcineurin-like phosphoesterase</fullName>
    </submittedName>
</protein>
<organism evidence="3 4">
    <name type="scientific">Botrimarina colliarenosi</name>
    <dbReference type="NCBI Taxonomy" id="2528001"/>
    <lineage>
        <taxon>Bacteria</taxon>
        <taxon>Pseudomonadati</taxon>
        <taxon>Planctomycetota</taxon>
        <taxon>Planctomycetia</taxon>
        <taxon>Pirellulales</taxon>
        <taxon>Lacipirellulaceae</taxon>
        <taxon>Botrimarina</taxon>
    </lineage>
</organism>
<dbReference type="Gene3D" id="3.60.21.10">
    <property type="match status" value="1"/>
</dbReference>
<dbReference type="Proteomes" id="UP000317421">
    <property type="component" value="Unassembled WGS sequence"/>
</dbReference>
<name>A0A5C6A2Q9_9BACT</name>
<proteinExistence type="predicted"/>
<dbReference type="GO" id="GO:0016787">
    <property type="term" value="F:hydrolase activity"/>
    <property type="evidence" value="ECO:0007669"/>
    <property type="project" value="InterPro"/>
</dbReference>
<dbReference type="EMBL" id="SJPR01000008">
    <property type="protein sequence ID" value="TWT93481.1"/>
    <property type="molecule type" value="Genomic_DNA"/>
</dbReference>